<dbReference type="OrthoDB" id="9895442at2759"/>
<dbReference type="CTD" id="100128569"/>
<dbReference type="STRING" id="9713.A0A2U3Y510"/>
<gene>
    <name evidence="2" type="primary">CUNH19orf71</name>
</gene>
<reference evidence="2" key="1">
    <citation type="submission" date="2025-08" db="UniProtKB">
        <authorList>
            <consortium name="RefSeq"/>
        </authorList>
    </citation>
    <scope>IDENTIFICATION</scope>
    <source>
        <tissue evidence="2">Liver</tissue>
    </source>
</reference>
<sequence length="208" mass="24344">MQTLRREAARPYVPRGTLEADFPAPLYSDNYLSVEGPRWTPATRQAVRWKYAPMGHDAAGQLGYTGLTNSESREAWHTVPRAPDSPYREAYTRWHGHHSHREQSMSSAYTQRLRETAWYDPVLPAQCRAPSTRWGSTLWPDRPSRGKEYVVNRHWYWAEPPWQGSDDVPFLSAPRRPRHPMQNYRQWDLEPYCPSTIQRPPSVYTPTH</sequence>
<protein>
    <submittedName>
        <fullName evidence="2">Uncharacterized protein C19orf71 homolog</fullName>
    </submittedName>
</protein>
<dbReference type="PANTHER" id="PTHR31254:SF1">
    <property type="entry name" value="TEKTIN BUNDLE-INTERACTING PROTEIN 1"/>
    <property type="match status" value="1"/>
</dbReference>
<accession>A0A2U3Y510</accession>
<name>A0A2U3Y510_LEPWE</name>
<dbReference type="AlphaFoldDB" id="A0A2U3Y510"/>
<dbReference type="Proteomes" id="UP000245341">
    <property type="component" value="Unplaced"/>
</dbReference>
<dbReference type="RefSeq" id="XP_006738795.1">
    <property type="nucleotide sequence ID" value="XM_006738732.2"/>
</dbReference>
<dbReference type="Pfam" id="PF15041">
    <property type="entry name" value="TKTI1"/>
    <property type="match status" value="1"/>
</dbReference>
<evidence type="ECO:0000313" key="2">
    <source>
        <dbReference type="RefSeq" id="XP_006738795.1"/>
    </source>
</evidence>
<keyword evidence="1" id="KW-1185">Reference proteome</keyword>
<organism evidence="1 2">
    <name type="scientific">Leptonychotes weddellii</name>
    <name type="common">Weddell seal</name>
    <name type="synonym">Otaria weddellii</name>
    <dbReference type="NCBI Taxonomy" id="9713"/>
    <lineage>
        <taxon>Eukaryota</taxon>
        <taxon>Metazoa</taxon>
        <taxon>Chordata</taxon>
        <taxon>Craniata</taxon>
        <taxon>Vertebrata</taxon>
        <taxon>Euteleostomi</taxon>
        <taxon>Mammalia</taxon>
        <taxon>Eutheria</taxon>
        <taxon>Laurasiatheria</taxon>
        <taxon>Carnivora</taxon>
        <taxon>Caniformia</taxon>
        <taxon>Pinnipedia</taxon>
        <taxon>Phocidae</taxon>
        <taxon>Monachinae</taxon>
        <taxon>Lobodontini</taxon>
        <taxon>Leptonychotes</taxon>
    </lineage>
</organism>
<dbReference type="GeneID" id="102748074"/>
<dbReference type="PANTHER" id="PTHR31254">
    <property type="entry name" value="HYPOTHETICAL PROTEIN LOC690617"/>
    <property type="match status" value="1"/>
</dbReference>
<dbReference type="InterPro" id="IPR029203">
    <property type="entry name" value="TKTI1"/>
</dbReference>
<dbReference type="KEGG" id="lww:102748074"/>
<evidence type="ECO:0000313" key="1">
    <source>
        <dbReference type="Proteomes" id="UP000245341"/>
    </source>
</evidence>
<proteinExistence type="predicted"/>